<accession>A0A9P6RIR3</accession>
<keyword evidence="3" id="KW-1133">Transmembrane helix</keyword>
<organism evidence="5 6">
    <name type="scientific">Dissophora globulifera</name>
    <dbReference type="NCBI Taxonomy" id="979702"/>
    <lineage>
        <taxon>Eukaryota</taxon>
        <taxon>Fungi</taxon>
        <taxon>Fungi incertae sedis</taxon>
        <taxon>Mucoromycota</taxon>
        <taxon>Mortierellomycotina</taxon>
        <taxon>Mortierellomycetes</taxon>
        <taxon>Mortierellales</taxon>
        <taxon>Mortierellaceae</taxon>
        <taxon>Dissophora</taxon>
    </lineage>
</organism>
<reference evidence="5" key="1">
    <citation type="journal article" date="2020" name="Fungal Divers.">
        <title>Resolving the Mortierellaceae phylogeny through synthesis of multi-gene phylogenetics and phylogenomics.</title>
        <authorList>
            <person name="Vandepol N."/>
            <person name="Liber J."/>
            <person name="Desiro A."/>
            <person name="Na H."/>
            <person name="Kennedy M."/>
            <person name="Barry K."/>
            <person name="Grigoriev I.V."/>
            <person name="Miller A.N."/>
            <person name="O'Donnell K."/>
            <person name="Stajich J.E."/>
            <person name="Bonito G."/>
        </authorList>
    </citation>
    <scope>NUCLEOTIDE SEQUENCE</scope>
    <source>
        <strain evidence="5">REB-010B</strain>
    </source>
</reference>
<feature type="transmembrane region" description="Helical" evidence="3">
    <location>
        <begin position="357"/>
        <end position="381"/>
    </location>
</feature>
<evidence type="ECO:0000256" key="3">
    <source>
        <dbReference type="SAM" id="Phobius"/>
    </source>
</evidence>
<feature type="region of interest" description="Disordered" evidence="2">
    <location>
        <begin position="88"/>
        <end position="153"/>
    </location>
</feature>
<sequence>MPAAESTSNAAHDGVHLVILHHGLWGNKGHVKFIADQFKKRFGDRILVYRAESNESSLTYDGIDICAQRAVEEIHEVIRVIEDGGNIKDLQGRKNKGKQSSNKNKKGSNSSSSSTSSANSSPSNSRISSKNNSHEDLPSTNSHTDRNGNGNSKRLKKVTQFSFLGYSLGGLIGRFVLGMLDMAKFFDPIEQGGRGIEPMYFVTMATPHLGIRMPSGSTWSKMFNYLSSRMLSRTGEQMQLIDEYIPGKPLLLVMSEADGLFIKALSKFKRRAVYCNIRNDRSVPFWTASFSDADPFHELDAMEIQYNTGYSSLIESFEHYDAETLVRVQKEREASLKAASYSERASKTLKSLPWRRYVLFGLLGPILIPVWIMFASTTIGYQGLNSRRRTKDIVATSEELNRIKERASTTVLERYRDDDDDEDNNADSEAYTQKTEQSSHTQAAGEQKPAQPHTVVSVVPETPFPSTLSQEPKIVSYSFPDLKEVQPLGLIPVQVEISRNLNKLEWKKNIVHIEGWNSHASIVVREKRFMHEGGVAAVQHAVEMFKEDGEDE</sequence>
<evidence type="ECO:0000259" key="4">
    <source>
        <dbReference type="Pfam" id="PF05057"/>
    </source>
</evidence>
<feature type="domain" description="DUF676" evidence="4">
    <location>
        <begin position="157"/>
        <end position="287"/>
    </location>
</feature>
<gene>
    <name evidence="5" type="ORF">BGZ99_004047</name>
</gene>
<dbReference type="OrthoDB" id="273452at2759"/>
<dbReference type="EMBL" id="JAAAIP010000251">
    <property type="protein sequence ID" value="KAG0321259.1"/>
    <property type="molecule type" value="Genomic_DNA"/>
</dbReference>
<dbReference type="InterPro" id="IPR007751">
    <property type="entry name" value="DUF676_lipase-like"/>
</dbReference>
<dbReference type="InterPro" id="IPR029058">
    <property type="entry name" value="AB_hydrolase_fold"/>
</dbReference>
<protein>
    <recommendedName>
        <fullName evidence="4">DUF676 domain-containing protein</fullName>
    </recommendedName>
</protein>
<feature type="domain" description="DUF676" evidence="4">
    <location>
        <begin position="13"/>
        <end position="83"/>
    </location>
</feature>
<keyword evidence="3" id="KW-0812">Transmembrane</keyword>
<dbReference type="Proteomes" id="UP000738325">
    <property type="component" value="Unassembled WGS sequence"/>
</dbReference>
<evidence type="ECO:0000256" key="2">
    <source>
        <dbReference type="SAM" id="MobiDB-lite"/>
    </source>
</evidence>
<evidence type="ECO:0000256" key="1">
    <source>
        <dbReference type="ARBA" id="ARBA00007920"/>
    </source>
</evidence>
<dbReference type="AlphaFoldDB" id="A0A9P6RIR3"/>
<dbReference type="Pfam" id="PF05057">
    <property type="entry name" value="DUF676"/>
    <property type="match status" value="2"/>
</dbReference>
<feature type="region of interest" description="Disordered" evidence="2">
    <location>
        <begin position="411"/>
        <end position="454"/>
    </location>
</feature>
<name>A0A9P6RIR3_9FUNG</name>
<dbReference type="PANTHER" id="PTHR12482">
    <property type="entry name" value="LIPASE ROG1-RELATED-RELATED"/>
    <property type="match status" value="1"/>
</dbReference>
<keyword evidence="3" id="KW-0472">Membrane</keyword>
<comment type="similarity">
    <text evidence="1">Belongs to the putative lipase ROG1 family.</text>
</comment>
<proteinExistence type="inferred from homology"/>
<keyword evidence="6" id="KW-1185">Reference proteome</keyword>
<evidence type="ECO:0000313" key="5">
    <source>
        <dbReference type="EMBL" id="KAG0321259.1"/>
    </source>
</evidence>
<evidence type="ECO:0000313" key="6">
    <source>
        <dbReference type="Proteomes" id="UP000738325"/>
    </source>
</evidence>
<feature type="compositionally biased region" description="Polar residues" evidence="2">
    <location>
        <begin position="138"/>
        <end position="152"/>
    </location>
</feature>
<dbReference type="SUPFAM" id="SSF53474">
    <property type="entry name" value="alpha/beta-Hydrolases"/>
    <property type="match status" value="1"/>
</dbReference>
<feature type="compositionally biased region" description="Polar residues" evidence="2">
    <location>
        <begin position="431"/>
        <end position="444"/>
    </location>
</feature>
<comment type="caution">
    <text evidence="5">The sequence shown here is derived from an EMBL/GenBank/DDBJ whole genome shotgun (WGS) entry which is preliminary data.</text>
</comment>
<feature type="compositionally biased region" description="Low complexity" evidence="2">
    <location>
        <begin position="98"/>
        <end position="131"/>
    </location>
</feature>
<dbReference type="InterPro" id="IPR044294">
    <property type="entry name" value="Lipase-like"/>
</dbReference>
<dbReference type="PANTHER" id="PTHR12482:SF62">
    <property type="entry name" value="LIPASE ROG1-RELATED"/>
    <property type="match status" value="1"/>
</dbReference>